<name>A0A2W5TAT6_9BACT</name>
<dbReference type="AlphaFoldDB" id="A0A2W5TAT6"/>
<reference evidence="1 2" key="1">
    <citation type="submission" date="2017-08" db="EMBL/GenBank/DDBJ databases">
        <title>Infants hospitalized years apart are colonized by the same room-sourced microbial strains.</title>
        <authorList>
            <person name="Brooks B."/>
            <person name="Olm M.R."/>
            <person name="Firek B.A."/>
            <person name="Baker R."/>
            <person name="Thomas B.C."/>
            <person name="Morowitz M.J."/>
            <person name="Banfield J.F."/>
        </authorList>
    </citation>
    <scope>NUCLEOTIDE SEQUENCE [LARGE SCALE GENOMIC DNA]</scope>
    <source>
        <strain evidence="1">S2_003_000_R2_14</strain>
    </source>
</reference>
<gene>
    <name evidence="1" type="ORF">DI536_17025</name>
</gene>
<proteinExistence type="predicted"/>
<accession>A0A2W5TAT6</accession>
<evidence type="ECO:0008006" key="3">
    <source>
        <dbReference type="Google" id="ProtNLM"/>
    </source>
</evidence>
<organism evidence="1 2">
    <name type="scientific">Archangium gephyra</name>
    <dbReference type="NCBI Taxonomy" id="48"/>
    <lineage>
        <taxon>Bacteria</taxon>
        <taxon>Pseudomonadati</taxon>
        <taxon>Myxococcota</taxon>
        <taxon>Myxococcia</taxon>
        <taxon>Myxococcales</taxon>
        <taxon>Cystobacterineae</taxon>
        <taxon>Archangiaceae</taxon>
        <taxon>Archangium</taxon>
    </lineage>
</organism>
<dbReference type="PROSITE" id="PS51257">
    <property type="entry name" value="PROKAR_LIPOPROTEIN"/>
    <property type="match status" value="1"/>
</dbReference>
<comment type="caution">
    <text evidence="1">The sequence shown here is derived from an EMBL/GenBank/DDBJ whole genome shotgun (WGS) entry which is preliminary data.</text>
</comment>
<evidence type="ECO:0000313" key="1">
    <source>
        <dbReference type="EMBL" id="PZR12022.1"/>
    </source>
</evidence>
<dbReference type="Proteomes" id="UP000249061">
    <property type="component" value="Unassembled WGS sequence"/>
</dbReference>
<dbReference type="EMBL" id="QFQP01000013">
    <property type="protein sequence ID" value="PZR12022.1"/>
    <property type="molecule type" value="Genomic_DNA"/>
</dbReference>
<evidence type="ECO:0000313" key="2">
    <source>
        <dbReference type="Proteomes" id="UP000249061"/>
    </source>
</evidence>
<protein>
    <recommendedName>
        <fullName evidence="3">Lipoprotein</fullName>
    </recommendedName>
</protein>
<sequence length="187" mass="20107">MGSMLRRFSLPLCLFFAACPKPEVAKPTDAGSATVFSADGGARVTAEKLDAWLRWQDAVFALPVRDAGFDVRQRAKDEARLLLEVGLRSDDADAIEAVVAAVVAERNVAKISGGEALEQFKDGLKALPAEQRAKAESALAELPSKAQPNGLADVERDFGSDAVSVVLQREADVIRVWDRVLESQSGR</sequence>